<evidence type="ECO:0000313" key="1">
    <source>
        <dbReference type="EMBL" id="PJO65808.1"/>
    </source>
</evidence>
<protein>
    <submittedName>
        <fullName evidence="1">Type III secretion protein</fullName>
    </submittedName>
</protein>
<sequence length="55" mass="5779">MVCAALRLRGATVGDGLCGQVAFTRSSICEADDRPSIRVSMMRFGLTGPSAPHPD</sequence>
<comment type="caution">
    <text evidence="1">The sequence shown here is derived from an EMBL/GenBank/DDBJ whole genome shotgun (WGS) entry which is preliminary data.</text>
</comment>
<accession>A0AAX0UB26</accession>
<name>A0AAX0UB26_BURPE</name>
<proteinExistence type="predicted"/>
<organism evidence="1 2">
    <name type="scientific">Burkholderia pseudomallei</name>
    <name type="common">Pseudomonas pseudomallei</name>
    <dbReference type="NCBI Taxonomy" id="28450"/>
    <lineage>
        <taxon>Bacteria</taxon>
        <taxon>Pseudomonadati</taxon>
        <taxon>Pseudomonadota</taxon>
        <taxon>Betaproteobacteria</taxon>
        <taxon>Burkholderiales</taxon>
        <taxon>Burkholderiaceae</taxon>
        <taxon>Burkholderia</taxon>
        <taxon>pseudomallei group</taxon>
    </lineage>
</organism>
<dbReference type="AlphaFoldDB" id="A0AAX0UB26"/>
<reference evidence="1 2" key="1">
    <citation type="submission" date="2017-11" db="EMBL/GenBank/DDBJ databases">
        <title>Molecular characterization of Burkholderia pseudomallei and closely related isolates from Vietnam.</title>
        <authorList>
            <person name="Ustinov D.V."/>
            <person name="Antonov A.S."/>
            <person name="Avdusheva E.F."/>
            <person name="Shpak I.M."/>
            <person name="Zakharova I.B."/>
            <person name="Thi L.A."/>
            <person name="Teteryatnikova N."/>
            <person name="Lopasteyskaya Y.A."/>
            <person name="Kuzyutina J.A."/>
            <person name="Ngo T.N."/>
            <person name="Victorov D.V."/>
        </authorList>
    </citation>
    <scope>NUCLEOTIDE SEQUENCE [LARGE SCALE GENOMIC DNA]</scope>
    <source>
        <strain evidence="1 2">V1512</strain>
    </source>
</reference>
<gene>
    <name evidence="1" type="ORF">CWD88_13570</name>
</gene>
<dbReference type="Proteomes" id="UP000231878">
    <property type="component" value="Unassembled WGS sequence"/>
</dbReference>
<dbReference type="EMBL" id="PHRB01000011">
    <property type="protein sequence ID" value="PJO65808.1"/>
    <property type="molecule type" value="Genomic_DNA"/>
</dbReference>
<evidence type="ECO:0000313" key="2">
    <source>
        <dbReference type="Proteomes" id="UP000231878"/>
    </source>
</evidence>